<accession>A0AAN6QIM3</accession>
<keyword evidence="3" id="KW-0732">Signal</keyword>
<reference evidence="4" key="2">
    <citation type="submission" date="2023-05" db="EMBL/GenBank/DDBJ databases">
        <authorList>
            <consortium name="Lawrence Berkeley National Laboratory"/>
            <person name="Steindorff A."/>
            <person name="Hensen N."/>
            <person name="Bonometti L."/>
            <person name="Westerberg I."/>
            <person name="Brannstrom I.O."/>
            <person name="Guillou S."/>
            <person name="Cros-Aarteil S."/>
            <person name="Calhoun S."/>
            <person name="Haridas S."/>
            <person name="Kuo A."/>
            <person name="Mondo S."/>
            <person name="Pangilinan J."/>
            <person name="Riley R."/>
            <person name="Labutti K."/>
            <person name="Andreopoulos B."/>
            <person name="Lipzen A."/>
            <person name="Chen C."/>
            <person name="Yanf M."/>
            <person name="Daum C."/>
            <person name="Ng V."/>
            <person name="Clum A."/>
            <person name="Ohm R."/>
            <person name="Martin F."/>
            <person name="Silar P."/>
            <person name="Natvig D."/>
            <person name="Lalanne C."/>
            <person name="Gautier V."/>
            <person name="Ament-Velasquez S.L."/>
            <person name="Kruys A."/>
            <person name="Hutchinson M.I."/>
            <person name="Powell A.J."/>
            <person name="Barry K."/>
            <person name="Miller A.N."/>
            <person name="Grigoriev I.V."/>
            <person name="Debuchy R."/>
            <person name="Gladieux P."/>
            <person name="Thoren M.H."/>
            <person name="Johannesson H."/>
        </authorList>
    </citation>
    <scope>NUCLEOTIDE SEQUENCE</scope>
    <source>
        <strain evidence="4">CBS 508.74</strain>
    </source>
</reference>
<comment type="caution">
    <text evidence="4">The sequence shown here is derived from an EMBL/GenBank/DDBJ whole genome shotgun (WGS) entry which is preliminary data.</text>
</comment>
<name>A0AAN6QIM3_9PEZI</name>
<gene>
    <name evidence="4" type="ORF">N656DRAFT_718965</name>
</gene>
<feature type="signal peptide" evidence="3">
    <location>
        <begin position="1"/>
        <end position="20"/>
    </location>
</feature>
<feature type="region of interest" description="Disordered" evidence="1">
    <location>
        <begin position="414"/>
        <end position="437"/>
    </location>
</feature>
<dbReference type="Proteomes" id="UP001302812">
    <property type="component" value="Unassembled WGS sequence"/>
</dbReference>
<evidence type="ECO:0000313" key="4">
    <source>
        <dbReference type="EMBL" id="KAK4107977.1"/>
    </source>
</evidence>
<evidence type="ECO:0000313" key="5">
    <source>
        <dbReference type="Proteomes" id="UP001302812"/>
    </source>
</evidence>
<dbReference type="GeneID" id="89936447"/>
<feature type="chain" id="PRO_5042893968" evidence="3">
    <location>
        <begin position="21"/>
        <end position="656"/>
    </location>
</feature>
<evidence type="ECO:0000256" key="1">
    <source>
        <dbReference type="SAM" id="MobiDB-lite"/>
    </source>
</evidence>
<keyword evidence="5" id="KW-1185">Reference proteome</keyword>
<proteinExistence type="predicted"/>
<sequence>MRQTLLSVAALSLTVASASAASVVYVTDLTIYSALSAISYNVQAQTGDKCPEAVTELQSCICTKNNNFASISSVLSYSVSYSCGSTASEDQTSAAYVLSAYCNQESPASFPTPTAVSAYITDIPDVGYLAPCAQSGLSYAIQTLTYARCPPEAPALASCACSKNQNSLLVSQLINSSVKYSCSSIAADVSSAHAMFAAYCAMNNGTTSFPKPSNPPGDMTYYITDLPQFGSLAPCAANALSYVVQSQTRDLCPEGPQALASCVCIKEGMTAELLKVLTSSVKYSCDSTATEDVSSAVSVYNYYCSAAQAQVTAAGITVSVEQTYPAGITPGTASPRQTGGSTSGSGNGNGSGSGNSGGQGAANQGDDSSGSSGPNVPVIVGVAVGVVAGLGLLAGLIFFLVKSAKKRRAMEQLPIPDSAGGDHGPQGPFPLGPYGGKAELASDAIAAPPPPASPSPSTLRVNAPVRADTVSPVSALTGVYAPPPNKPELQGQPAALYPPMPNTAELQGQGGATYPPPAPGPPPPNAPELYGQGFPQPNRPELQGHVAPYPMPSPSPNRSELQGQGSPFHSPNPNRPELAGQYGYAQSPQQPHHQQQQPQSPQPYPSPQQQQAQGYYHYQSGSPPPVYGQQQPHPPWQSGPVPGFHEMDGGGYPEAR</sequence>
<feature type="compositionally biased region" description="Low complexity" evidence="1">
    <location>
        <begin position="607"/>
        <end position="621"/>
    </location>
</feature>
<organism evidence="4 5">
    <name type="scientific">Canariomyces notabilis</name>
    <dbReference type="NCBI Taxonomy" id="2074819"/>
    <lineage>
        <taxon>Eukaryota</taxon>
        <taxon>Fungi</taxon>
        <taxon>Dikarya</taxon>
        <taxon>Ascomycota</taxon>
        <taxon>Pezizomycotina</taxon>
        <taxon>Sordariomycetes</taxon>
        <taxon>Sordariomycetidae</taxon>
        <taxon>Sordariales</taxon>
        <taxon>Chaetomiaceae</taxon>
        <taxon>Canariomyces</taxon>
    </lineage>
</organism>
<keyword evidence="2" id="KW-0472">Membrane</keyword>
<feature type="compositionally biased region" description="Polar residues" evidence="1">
    <location>
        <begin position="556"/>
        <end position="572"/>
    </location>
</feature>
<evidence type="ECO:0000256" key="3">
    <source>
        <dbReference type="SAM" id="SignalP"/>
    </source>
</evidence>
<feature type="compositionally biased region" description="Gly residues" evidence="1">
    <location>
        <begin position="341"/>
        <end position="360"/>
    </location>
</feature>
<keyword evidence="2" id="KW-0812">Transmembrane</keyword>
<protein>
    <submittedName>
        <fullName evidence="4">Uncharacterized protein</fullName>
    </submittedName>
</protein>
<reference evidence="4" key="1">
    <citation type="journal article" date="2023" name="Mol. Phylogenet. Evol.">
        <title>Genome-scale phylogeny and comparative genomics of the fungal order Sordariales.</title>
        <authorList>
            <person name="Hensen N."/>
            <person name="Bonometti L."/>
            <person name="Westerberg I."/>
            <person name="Brannstrom I.O."/>
            <person name="Guillou S."/>
            <person name="Cros-Aarteil S."/>
            <person name="Calhoun S."/>
            <person name="Haridas S."/>
            <person name="Kuo A."/>
            <person name="Mondo S."/>
            <person name="Pangilinan J."/>
            <person name="Riley R."/>
            <person name="LaButti K."/>
            <person name="Andreopoulos B."/>
            <person name="Lipzen A."/>
            <person name="Chen C."/>
            <person name="Yan M."/>
            <person name="Daum C."/>
            <person name="Ng V."/>
            <person name="Clum A."/>
            <person name="Steindorff A."/>
            <person name="Ohm R.A."/>
            <person name="Martin F."/>
            <person name="Silar P."/>
            <person name="Natvig D.O."/>
            <person name="Lalanne C."/>
            <person name="Gautier V."/>
            <person name="Ament-Velasquez S.L."/>
            <person name="Kruys A."/>
            <person name="Hutchinson M.I."/>
            <person name="Powell A.J."/>
            <person name="Barry K."/>
            <person name="Miller A.N."/>
            <person name="Grigoriev I.V."/>
            <person name="Debuchy R."/>
            <person name="Gladieux P."/>
            <person name="Hiltunen Thoren M."/>
            <person name="Johannesson H."/>
        </authorList>
    </citation>
    <scope>NUCLEOTIDE SEQUENCE</scope>
    <source>
        <strain evidence="4">CBS 508.74</strain>
    </source>
</reference>
<feature type="region of interest" description="Disordered" evidence="1">
    <location>
        <begin position="476"/>
        <end position="656"/>
    </location>
</feature>
<feature type="compositionally biased region" description="Low complexity" evidence="1">
    <location>
        <begin position="584"/>
        <end position="599"/>
    </location>
</feature>
<dbReference type="AlphaFoldDB" id="A0AAN6QIM3"/>
<evidence type="ECO:0000256" key="2">
    <source>
        <dbReference type="SAM" id="Phobius"/>
    </source>
</evidence>
<feature type="compositionally biased region" description="Pro residues" evidence="1">
    <location>
        <begin position="514"/>
        <end position="526"/>
    </location>
</feature>
<dbReference type="RefSeq" id="XP_064665547.1">
    <property type="nucleotide sequence ID" value="XM_064812322.1"/>
</dbReference>
<feature type="transmembrane region" description="Helical" evidence="2">
    <location>
        <begin position="378"/>
        <end position="401"/>
    </location>
</feature>
<keyword evidence="2" id="KW-1133">Transmembrane helix</keyword>
<feature type="region of interest" description="Disordered" evidence="1">
    <location>
        <begin position="327"/>
        <end position="372"/>
    </location>
</feature>
<feature type="compositionally biased region" description="Pro residues" evidence="1">
    <location>
        <begin position="622"/>
        <end position="637"/>
    </location>
</feature>
<dbReference type="EMBL" id="MU853367">
    <property type="protein sequence ID" value="KAK4107977.1"/>
    <property type="molecule type" value="Genomic_DNA"/>
</dbReference>